<dbReference type="InterPro" id="IPR018060">
    <property type="entry name" value="HTH_AraC"/>
</dbReference>
<dbReference type="RefSeq" id="WP_307232016.1">
    <property type="nucleotide sequence ID" value="NZ_JAUSTT010000026.1"/>
</dbReference>
<dbReference type="EMBL" id="JAUSTT010000026">
    <property type="protein sequence ID" value="MDQ0177749.1"/>
    <property type="molecule type" value="Genomic_DNA"/>
</dbReference>
<keyword evidence="1" id="KW-0805">Transcription regulation</keyword>
<evidence type="ECO:0000259" key="4">
    <source>
        <dbReference type="PROSITE" id="PS01124"/>
    </source>
</evidence>
<evidence type="ECO:0000256" key="2">
    <source>
        <dbReference type="ARBA" id="ARBA00023125"/>
    </source>
</evidence>
<organism evidence="5 6">
    <name type="scientific">Bacillus chungangensis</name>
    <dbReference type="NCBI Taxonomy" id="587633"/>
    <lineage>
        <taxon>Bacteria</taxon>
        <taxon>Bacillati</taxon>
        <taxon>Bacillota</taxon>
        <taxon>Bacilli</taxon>
        <taxon>Bacillales</taxon>
        <taxon>Bacillaceae</taxon>
        <taxon>Bacillus</taxon>
    </lineage>
</organism>
<proteinExistence type="predicted"/>
<reference evidence="5 6" key="1">
    <citation type="submission" date="2023-07" db="EMBL/GenBank/DDBJ databases">
        <title>Genomic Encyclopedia of Type Strains, Phase IV (KMG-IV): sequencing the most valuable type-strain genomes for metagenomic binning, comparative biology and taxonomic classification.</title>
        <authorList>
            <person name="Goeker M."/>
        </authorList>
    </citation>
    <scope>NUCLEOTIDE SEQUENCE [LARGE SCALE GENOMIC DNA]</scope>
    <source>
        <strain evidence="5 6">DSM 23837</strain>
    </source>
</reference>
<dbReference type="InterPro" id="IPR053142">
    <property type="entry name" value="PchR_regulatory_protein"/>
</dbReference>
<dbReference type="InterPro" id="IPR009057">
    <property type="entry name" value="Homeodomain-like_sf"/>
</dbReference>
<keyword evidence="6" id="KW-1185">Reference proteome</keyword>
<name>A0ABT9WWZ7_9BACI</name>
<dbReference type="PANTHER" id="PTHR47893">
    <property type="entry name" value="REGULATORY PROTEIN PCHR"/>
    <property type="match status" value="1"/>
</dbReference>
<evidence type="ECO:0000256" key="1">
    <source>
        <dbReference type="ARBA" id="ARBA00023015"/>
    </source>
</evidence>
<dbReference type="InterPro" id="IPR020449">
    <property type="entry name" value="Tscrpt_reg_AraC-type_HTH"/>
</dbReference>
<gene>
    <name evidence="5" type="ORF">J2S08_003630</name>
</gene>
<accession>A0ABT9WWZ7</accession>
<dbReference type="InterPro" id="IPR018062">
    <property type="entry name" value="HTH_AraC-typ_CS"/>
</dbReference>
<sequence>MIKELSIDNMHDYFTEMERYLNHEFHEEPINAEQTILLPKEMGKGTIHRTKIREGMEIIISDVELSRNMTLYIHEDCEIFELNYCLSGETICKYNDKQLNIFKPICNVGYFQDTKVHLEKRAHIRSHIVEIRMSPVNLLRYFESEEDQKEIEKVLQQQKGHVKSYPLSPQIKHCVYEILHCPYKAAMKKIYLEAKAMELINLFFLENDPISQFPEAFMHPEDIKKLKWAREVVLDHLDKPYSIKSLANKVGLNENKLKTGFRQLYGTTVFGLIRSQRMEKAAWLMKIQGLNVTETAMALGYSNVSNFTAAFRKYFGYNPSEYLKSMK</sequence>
<protein>
    <submittedName>
        <fullName evidence="5">AraC-like DNA-binding protein</fullName>
    </submittedName>
</protein>
<keyword evidence="2" id="KW-0238">DNA-binding</keyword>
<dbReference type="SUPFAM" id="SSF46689">
    <property type="entry name" value="Homeodomain-like"/>
    <property type="match status" value="2"/>
</dbReference>
<dbReference type="PANTHER" id="PTHR47893:SF1">
    <property type="entry name" value="REGULATORY PROTEIN PCHR"/>
    <property type="match status" value="1"/>
</dbReference>
<evidence type="ECO:0000256" key="3">
    <source>
        <dbReference type="ARBA" id="ARBA00023163"/>
    </source>
</evidence>
<keyword evidence="3" id="KW-0804">Transcription</keyword>
<dbReference type="Proteomes" id="UP001223586">
    <property type="component" value="Unassembled WGS sequence"/>
</dbReference>
<comment type="caution">
    <text evidence="5">The sequence shown here is derived from an EMBL/GenBank/DDBJ whole genome shotgun (WGS) entry which is preliminary data.</text>
</comment>
<dbReference type="PROSITE" id="PS01124">
    <property type="entry name" value="HTH_ARAC_FAMILY_2"/>
    <property type="match status" value="1"/>
</dbReference>
<feature type="domain" description="HTH araC/xylS-type" evidence="4">
    <location>
        <begin position="227"/>
        <end position="325"/>
    </location>
</feature>
<dbReference type="PROSITE" id="PS00041">
    <property type="entry name" value="HTH_ARAC_FAMILY_1"/>
    <property type="match status" value="1"/>
</dbReference>
<dbReference type="PRINTS" id="PR00032">
    <property type="entry name" value="HTHARAC"/>
</dbReference>
<dbReference type="Gene3D" id="1.10.10.60">
    <property type="entry name" value="Homeodomain-like"/>
    <property type="match status" value="1"/>
</dbReference>
<evidence type="ECO:0000313" key="6">
    <source>
        <dbReference type="Proteomes" id="UP001223586"/>
    </source>
</evidence>
<dbReference type="Pfam" id="PF12833">
    <property type="entry name" value="HTH_18"/>
    <property type="match status" value="1"/>
</dbReference>
<evidence type="ECO:0000313" key="5">
    <source>
        <dbReference type="EMBL" id="MDQ0177749.1"/>
    </source>
</evidence>
<dbReference type="SMART" id="SM00342">
    <property type="entry name" value="HTH_ARAC"/>
    <property type="match status" value="1"/>
</dbReference>